<feature type="region of interest" description="Disordered" evidence="1">
    <location>
        <begin position="1"/>
        <end position="29"/>
    </location>
</feature>
<feature type="region of interest" description="Disordered" evidence="1">
    <location>
        <begin position="70"/>
        <end position="106"/>
    </location>
</feature>
<dbReference type="Proteomes" id="UP000324222">
    <property type="component" value="Unassembled WGS sequence"/>
</dbReference>
<sequence length="106" mass="12037">MASKSFEETLEHHGTETRSRLQEDPPDASLTDFASCGTHVLRARVMLAYSSSITQMRMRNHRRLTQCHTNLSVNKAETPKSIPTNKTNGFLVRERRDSTRPVPALQ</sequence>
<reference evidence="2 3" key="1">
    <citation type="submission" date="2019-05" db="EMBL/GenBank/DDBJ databases">
        <title>Another draft genome of Portunus trituberculatus and its Hox gene families provides insights of decapod evolution.</title>
        <authorList>
            <person name="Jeong J.-H."/>
            <person name="Song I."/>
            <person name="Kim S."/>
            <person name="Choi T."/>
            <person name="Kim D."/>
            <person name="Ryu S."/>
            <person name="Kim W."/>
        </authorList>
    </citation>
    <scope>NUCLEOTIDE SEQUENCE [LARGE SCALE GENOMIC DNA]</scope>
    <source>
        <tissue evidence="2">Muscle</tissue>
    </source>
</reference>
<evidence type="ECO:0000313" key="3">
    <source>
        <dbReference type="Proteomes" id="UP000324222"/>
    </source>
</evidence>
<keyword evidence="3" id="KW-1185">Reference proteome</keyword>
<feature type="compositionally biased region" description="Basic and acidic residues" evidence="1">
    <location>
        <begin position="1"/>
        <end position="23"/>
    </location>
</feature>
<dbReference type="EMBL" id="VSRR010010628">
    <property type="protein sequence ID" value="MPC52114.1"/>
    <property type="molecule type" value="Genomic_DNA"/>
</dbReference>
<organism evidence="2 3">
    <name type="scientific">Portunus trituberculatus</name>
    <name type="common">Swimming crab</name>
    <name type="synonym">Neptunus trituberculatus</name>
    <dbReference type="NCBI Taxonomy" id="210409"/>
    <lineage>
        <taxon>Eukaryota</taxon>
        <taxon>Metazoa</taxon>
        <taxon>Ecdysozoa</taxon>
        <taxon>Arthropoda</taxon>
        <taxon>Crustacea</taxon>
        <taxon>Multicrustacea</taxon>
        <taxon>Malacostraca</taxon>
        <taxon>Eumalacostraca</taxon>
        <taxon>Eucarida</taxon>
        <taxon>Decapoda</taxon>
        <taxon>Pleocyemata</taxon>
        <taxon>Brachyura</taxon>
        <taxon>Eubrachyura</taxon>
        <taxon>Portunoidea</taxon>
        <taxon>Portunidae</taxon>
        <taxon>Portuninae</taxon>
        <taxon>Portunus</taxon>
    </lineage>
</organism>
<gene>
    <name evidence="2" type="ORF">E2C01_045975</name>
</gene>
<evidence type="ECO:0000313" key="2">
    <source>
        <dbReference type="EMBL" id="MPC52114.1"/>
    </source>
</evidence>
<evidence type="ECO:0000256" key="1">
    <source>
        <dbReference type="SAM" id="MobiDB-lite"/>
    </source>
</evidence>
<proteinExistence type="predicted"/>
<feature type="compositionally biased region" description="Polar residues" evidence="1">
    <location>
        <begin position="70"/>
        <end position="88"/>
    </location>
</feature>
<accession>A0A5B7G6D9</accession>
<comment type="caution">
    <text evidence="2">The sequence shown here is derived from an EMBL/GenBank/DDBJ whole genome shotgun (WGS) entry which is preliminary data.</text>
</comment>
<protein>
    <submittedName>
        <fullName evidence="2">Uncharacterized protein</fullName>
    </submittedName>
</protein>
<dbReference type="AlphaFoldDB" id="A0A5B7G6D9"/>
<name>A0A5B7G6D9_PORTR</name>